<evidence type="ECO:0000313" key="1">
    <source>
        <dbReference type="EMBL" id="MCX2562032.1"/>
    </source>
</evidence>
<comment type="caution">
    <text evidence="1">The sequence shown here is derived from an EMBL/GenBank/DDBJ whole genome shotgun (WGS) entry which is preliminary data.</text>
</comment>
<reference evidence="1 2" key="1">
    <citation type="submission" date="2022-11" db="EMBL/GenBank/DDBJ databases">
        <title>Genome sequencing of Acetobacter type strain.</title>
        <authorList>
            <person name="Heo J."/>
            <person name="Lee D."/>
            <person name="Han B.-H."/>
            <person name="Hong S.-B."/>
            <person name="Kwon S.-W."/>
        </authorList>
    </citation>
    <scope>NUCLEOTIDE SEQUENCE [LARGE SCALE GENOMIC DNA]</scope>
    <source>
        <strain evidence="1 2">KACC 21251</strain>
    </source>
</reference>
<accession>A0ABT3Q9R2</accession>
<sequence>MAQSILAPTTGCIQNSLIEIELLPPDNPDLFVLIRTHQMSPQTMP</sequence>
<dbReference type="RefSeq" id="WP_166123217.1">
    <property type="nucleotide sequence ID" value="NZ_JAPIUX010000020.1"/>
</dbReference>
<dbReference type="EMBL" id="JAPIUX010000020">
    <property type="protein sequence ID" value="MCX2562032.1"/>
    <property type="molecule type" value="Genomic_DNA"/>
</dbReference>
<name>A0ABT3Q9R2_9PROT</name>
<organism evidence="1 2">
    <name type="scientific">Acetobacter farinalis</name>
    <dbReference type="NCBI Taxonomy" id="1260984"/>
    <lineage>
        <taxon>Bacteria</taxon>
        <taxon>Pseudomonadati</taxon>
        <taxon>Pseudomonadota</taxon>
        <taxon>Alphaproteobacteria</taxon>
        <taxon>Acetobacterales</taxon>
        <taxon>Acetobacteraceae</taxon>
        <taxon>Acetobacter</taxon>
    </lineage>
</organism>
<protein>
    <submittedName>
        <fullName evidence="1">Uncharacterized protein</fullName>
    </submittedName>
</protein>
<proteinExistence type="predicted"/>
<evidence type="ECO:0000313" key="2">
    <source>
        <dbReference type="Proteomes" id="UP001526446"/>
    </source>
</evidence>
<dbReference type="Proteomes" id="UP001526446">
    <property type="component" value="Unassembled WGS sequence"/>
</dbReference>
<gene>
    <name evidence="1" type="ORF">OQ252_11585</name>
</gene>
<keyword evidence="2" id="KW-1185">Reference proteome</keyword>